<reference evidence="1 2" key="1">
    <citation type="submission" date="2020-04" db="EMBL/GenBank/DDBJ databases">
        <title>Chromosome-level genome assembly of a cyprinid fish Onychostoma macrolepis by integration of Nanopore Sequencing, Bionano and Hi-C technology.</title>
        <authorList>
            <person name="Wang D."/>
        </authorList>
    </citation>
    <scope>NUCLEOTIDE SEQUENCE [LARGE SCALE GENOMIC DNA]</scope>
    <source>
        <strain evidence="1">SWU-2019</strain>
        <tissue evidence="1">Muscle</tissue>
    </source>
</reference>
<evidence type="ECO:0000313" key="1">
    <source>
        <dbReference type="EMBL" id="KAF4113626.1"/>
    </source>
</evidence>
<dbReference type="Proteomes" id="UP000579812">
    <property type="component" value="Unassembled WGS sequence"/>
</dbReference>
<name>A0A7J6D337_9TELE</name>
<comment type="caution">
    <text evidence="1">The sequence shown here is derived from an EMBL/GenBank/DDBJ whole genome shotgun (WGS) entry which is preliminary data.</text>
</comment>
<accession>A0A7J6D337</accession>
<sequence length="102" mass="11403">MAWGDACDPDHEDSAALEFSPFRSLSPTRVQEVGGNFVEPIVFANKDLRPALEAYSTVSFGCRLGQERRSSPSYSELLDVVTRAVDKLGFCQLIPRRPREIE</sequence>
<protein>
    <submittedName>
        <fullName evidence="1">Uncharacterized protein</fullName>
    </submittedName>
</protein>
<organism evidence="1 2">
    <name type="scientific">Onychostoma macrolepis</name>
    <dbReference type="NCBI Taxonomy" id="369639"/>
    <lineage>
        <taxon>Eukaryota</taxon>
        <taxon>Metazoa</taxon>
        <taxon>Chordata</taxon>
        <taxon>Craniata</taxon>
        <taxon>Vertebrata</taxon>
        <taxon>Euteleostomi</taxon>
        <taxon>Actinopterygii</taxon>
        <taxon>Neopterygii</taxon>
        <taxon>Teleostei</taxon>
        <taxon>Ostariophysi</taxon>
        <taxon>Cypriniformes</taxon>
        <taxon>Cyprinidae</taxon>
        <taxon>Acrossocheilinae</taxon>
        <taxon>Onychostoma</taxon>
    </lineage>
</organism>
<evidence type="ECO:0000313" key="2">
    <source>
        <dbReference type="Proteomes" id="UP000579812"/>
    </source>
</evidence>
<dbReference type="EMBL" id="JAAMOB010000005">
    <property type="protein sequence ID" value="KAF4113626.1"/>
    <property type="molecule type" value="Genomic_DNA"/>
</dbReference>
<keyword evidence="2" id="KW-1185">Reference proteome</keyword>
<dbReference type="AlphaFoldDB" id="A0A7J6D337"/>
<proteinExistence type="predicted"/>
<gene>
    <name evidence="1" type="ORF">G5714_006171</name>
</gene>